<name>D8JB51_HALJB</name>
<geneLocation type="plasmid" evidence="1 3">
    <name>1</name>
</geneLocation>
<dbReference type="Proteomes" id="UP000011645">
    <property type="component" value="Unassembled WGS sequence"/>
</dbReference>
<gene>
    <name evidence="1" type="ordered locus">HacjB3_15721</name>
    <name evidence="2" type="ORF">C497_01530</name>
</gene>
<proteinExistence type="predicted"/>
<organism evidence="1 3">
    <name type="scientific">Halalkalicoccus jeotgali (strain DSM 18796 / CECT 7217 / JCM 14584 / KCTC 4019 / B3)</name>
    <dbReference type="NCBI Taxonomy" id="795797"/>
    <lineage>
        <taxon>Archaea</taxon>
        <taxon>Methanobacteriati</taxon>
        <taxon>Methanobacteriota</taxon>
        <taxon>Stenosarchaea group</taxon>
        <taxon>Halobacteria</taxon>
        <taxon>Halobacteriales</taxon>
        <taxon>Halococcaceae</taxon>
        <taxon>Halalkalicoccus</taxon>
    </lineage>
</organism>
<dbReference type="EMBL" id="AOHV01000005">
    <property type="protein sequence ID" value="ELY41400.1"/>
    <property type="molecule type" value="Genomic_DNA"/>
</dbReference>
<reference evidence="1 3" key="1">
    <citation type="journal article" date="2010" name="J. Bacteriol.">
        <title>Complete genome sequence of Halalkalicoccus jeotgali B3(T), an extremely halophilic archaeon.</title>
        <authorList>
            <person name="Roh S.W."/>
            <person name="Nam Y.D."/>
            <person name="Nam S.H."/>
            <person name="Choi S.H."/>
            <person name="Park H.S."/>
            <person name="Bae J.W."/>
        </authorList>
    </citation>
    <scope>NUCLEOTIDE SEQUENCE [LARGE SCALE GENOMIC DNA]</scope>
    <source>
        <strain evidence="1">B3</strain>
        <strain evidence="3">DSM 18796 / CECT 7217 / JCM 14584 / KCTC 4019 / B3</strain>
        <plasmid evidence="3">1</plasmid>
    </source>
</reference>
<sequence>MNLIRQFVFSNRLLAALFASGKQLVDILTCLTKCLVVLLGKPFAKVVRQ</sequence>
<evidence type="ECO:0000313" key="2">
    <source>
        <dbReference type="EMBL" id="ELY41400.1"/>
    </source>
</evidence>
<keyword evidence="1" id="KW-0614">Plasmid</keyword>
<dbReference type="KEGG" id="hje:HacjB3_15721"/>
<evidence type="ECO:0000313" key="4">
    <source>
        <dbReference type="Proteomes" id="UP000011645"/>
    </source>
</evidence>
<dbReference type="HOGENOM" id="CLU_3130728_0_0_2"/>
<dbReference type="AlphaFoldDB" id="D8JB51"/>
<dbReference type="EMBL" id="CP002063">
    <property type="protein sequence ID" value="ADJ16504.1"/>
    <property type="molecule type" value="Genomic_DNA"/>
</dbReference>
<protein>
    <submittedName>
        <fullName evidence="1">Uncharacterized protein</fullName>
    </submittedName>
</protein>
<dbReference type="Proteomes" id="UP000000390">
    <property type="component" value="Plasmid 1"/>
</dbReference>
<evidence type="ECO:0000313" key="3">
    <source>
        <dbReference type="Proteomes" id="UP000000390"/>
    </source>
</evidence>
<accession>D8JB51</accession>
<keyword evidence="4" id="KW-1185">Reference proteome</keyword>
<reference evidence="2 4" key="2">
    <citation type="journal article" date="2014" name="PLoS Genet.">
        <title>Phylogenetically driven sequencing of extremely halophilic archaea reveals strategies for static and dynamic osmo-response.</title>
        <authorList>
            <person name="Becker E.A."/>
            <person name="Seitzer P.M."/>
            <person name="Tritt A."/>
            <person name="Larsen D."/>
            <person name="Krusor M."/>
            <person name="Yao A.I."/>
            <person name="Wu D."/>
            <person name="Madern D."/>
            <person name="Eisen J.A."/>
            <person name="Darling A.E."/>
            <person name="Facciotti M.T."/>
        </authorList>
    </citation>
    <scope>NUCLEOTIDE SEQUENCE [LARGE SCALE GENOMIC DNA]</scope>
    <source>
        <strain evidence="2">B3</strain>
        <strain evidence="4">DSM 18796 / CECT 7217 / JCM 14584 / KCTC 4019 / B3</strain>
    </source>
</reference>
<evidence type="ECO:0000313" key="1">
    <source>
        <dbReference type="EMBL" id="ADJ16504.1"/>
    </source>
</evidence>